<dbReference type="Proteomes" id="UP000637002">
    <property type="component" value="Unassembled WGS sequence"/>
</dbReference>
<dbReference type="SUPFAM" id="SSF53822">
    <property type="entry name" value="Periplasmic binding protein-like I"/>
    <property type="match status" value="1"/>
</dbReference>
<keyword evidence="6" id="KW-1185">Reference proteome</keyword>
<accession>A0A916UUJ8</accession>
<name>A0A916UUJ8_9HYPH</name>
<evidence type="ECO:0000313" key="6">
    <source>
        <dbReference type="Proteomes" id="UP000637002"/>
    </source>
</evidence>
<dbReference type="Pfam" id="PF13458">
    <property type="entry name" value="Peripla_BP_6"/>
    <property type="match status" value="1"/>
</dbReference>
<proteinExistence type="inferred from homology"/>
<dbReference type="InterPro" id="IPR028081">
    <property type="entry name" value="Leu-bd"/>
</dbReference>
<dbReference type="CDD" id="cd06343">
    <property type="entry name" value="PBP1_ABC_ligand_binding-like"/>
    <property type="match status" value="1"/>
</dbReference>
<sequence>MEQPRTAALRLLALAATALAASASSALAQKTYDPGASDTEIKVGNTTPYSGPVSPYSLIAKTEAAYFRMINEKGGVNGRKIKYISYDDAYSPPKTVEQTRKLVESDEVLLMFSALGTPTNTAVQKYLNGKGVPQLFISTGGSQWGNPKQFPWTMGYTPTYRGEGRIYARYILQNHPGAKVAILYQNDDYGKDYLAGFKDVVGEKYGKLVVAEATYEGNDPTIDSQILRLQASGADVFFNVTTAKFAAQSIKKMAEINWKPVHLLNSVSSSVGSVLKPAGFENAKGIISVAYLKDATDPQWKDDPGYKEWSAFMDKYFPEGDRANSFTVLGFCTARTLVRVLEQAGDTLTRANVMKQAADLKDVEVGMLLPGVTVNTSPTDYFPVEKEQLQRFNGERWELFGPIVTGE</sequence>
<feature type="signal peptide" evidence="3">
    <location>
        <begin position="1"/>
        <end position="28"/>
    </location>
</feature>
<reference evidence="5" key="1">
    <citation type="journal article" date="2014" name="Int. J. Syst. Evol. Microbiol.">
        <title>Complete genome sequence of Corynebacterium casei LMG S-19264T (=DSM 44701T), isolated from a smear-ripened cheese.</title>
        <authorList>
            <consortium name="US DOE Joint Genome Institute (JGI-PGF)"/>
            <person name="Walter F."/>
            <person name="Albersmeier A."/>
            <person name="Kalinowski J."/>
            <person name="Ruckert C."/>
        </authorList>
    </citation>
    <scope>NUCLEOTIDE SEQUENCE</scope>
    <source>
        <strain evidence="5">CGMCC 1.12919</strain>
    </source>
</reference>
<evidence type="ECO:0000256" key="3">
    <source>
        <dbReference type="SAM" id="SignalP"/>
    </source>
</evidence>
<feature type="chain" id="PRO_5037218951" evidence="3">
    <location>
        <begin position="29"/>
        <end position="407"/>
    </location>
</feature>
<comment type="caution">
    <text evidence="5">The sequence shown here is derived from an EMBL/GenBank/DDBJ whole genome shotgun (WGS) entry which is preliminary data.</text>
</comment>
<dbReference type="AlphaFoldDB" id="A0A916UUJ8"/>
<dbReference type="PANTHER" id="PTHR47235:SF1">
    <property type="entry name" value="BLR6548 PROTEIN"/>
    <property type="match status" value="1"/>
</dbReference>
<keyword evidence="2 3" id="KW-0732">Signal</keyword>
<evidence type="ECO:0000256" key="2">
    <source>
        <dbReference type="ARBA" id="ARBA00022729"/>
    </source>
</evidence>
<protein>
    <submittedName>
        <fullName evidence="5">Branched-chain amino acid ABC transporter substrate-binding protein</fullName>
    </submittedName>
</protein>
<dbReference type="EMBL" id="BMGG01000011">
    <property type="protein sequence ID" value="GGC89167.1"/>
    <property type="molecule type" value="Genomic_DNA"/>
</dbReference>
<evidence type="ECO:0000313" key="5">
    <source>
        <dbReference type="EMBL" id="GGC89167.1"/>
    </source>
</evidence>
<evidence type="ECO:0000259" key="4">
    <source>
        <dbReference type="Pfam" id="PF13458"/>
    </source>
</evidence>
<dbReference type="InterPro" id="IPR028082">
    <property type="entry name" value="Peripla_BP_I"/>
</dbReference>
<organism evidence="5 6">
    <name type="scientific">Chelatococcus reniformis</name>
    <dbReference type="NCBI Taxonomy" id="1494448"/>
    <lineage>
        <taxon>Bacteria</taxon>
        <taxon>Pseudomonadati</taxon>
        <taxon>Pseudomonadota</taxon>
        <taxon>Alphaproteobacteria</taxon>
        <taxon>Hyphomicrobiales</taxon>
        <taxon>Chelatococcaceae</taxon>
        <taxon>Chelatococcus</taxon>
    </lineage>
</organism>
<reference evidence="5" key="2">
    <citation type="submission" date="2020-09" db="EMBL/GenBank/DDBJ databases">
        <authorList>
            <person name="Sun Q."/>
            <person name="Zhou Y."/>
        </authorList>
    </citation>
    <scope>NUCLEOTIDE SEQUENCE</scope>
    <source>
        <strain evidence="5">CGMCC 1.12919</strain>
    </source>
</reference>
<dbReference type="PANTHER" id="PTHR47235">
    <property type="entry name" value="BLR6548 PROTEIN"/>
    <property type="match status" value="1"/>
</dbReference>
<dbReference type="RefSeq" id="WP_188612261.1">
    <property type="nucleotide sequence ID" value="NZ_BMGG01000011.1"/>
</dbReference>
<dbReference type="Gene3D" id="3.40.50.2300">
    <property type="match status" value="2"/>
</dbReference>
<gene>
    <name evidence="5" type="ORF">GCM10010994_53760</name>
</gene>
<evidence type="ECO:0000256" key="1">
    <source>
        <dbReference type="ARBA" id="ARBA00010062"/>
    </source>
</evidence>
<feature type="domain" description="Leucine-binding protein" evidence="4">
    <location>
        <begin position="40"/>
        <end position="366"/>
    </location>
</feature>
<comment type="similarity">
    <text evidence="1">Belongs to the leucine-binding protein family.</text>
</comment>